<dbReference type="GO" id="GO:0031418">
    <property type="term" value="F:L-ascorbic acid binding"/>
    <property type="evidence" value="ECO:0007669"/>
    <property type="project" value="UniProtKB-KW"/>
</dbReference>
<dbReference type="OrthoDB" id="9812472at2"/>
<evidence type="ECO:0000256" key="6">
    <source>
        <dbReference type="ARBA" id="ARBA00023004"/>
    </source>
</evidence>
<feature type="binding site" evidence="7">
    <location>
        <position position="98"/>
    </location>
    <ligand>
        <name>Fe cation</name>
        <dbReference type="ChEBI" id="CHEBI:24875"/>
    </ligand>
</feature>
<dbReference type="AlphaFoldDB" id="A0A853GXV3"/>
<dbReference type="Pfam" id="PF18331">
    <property type="entry name" value="PKHD_C"/>
    <property type="match status" value="1"/>
</dbReference>
<dbReference type="InterPro" id="IPR023550">
    <property type="entry name" value="PKHD_hydroxylase"/>
</dbReference>
<dbReference type="GO" id="GO:0016706">
    <property type="term" value="F:2-oxoglutarate-dependent dioxygenase activity"/>
    <property type="evidence" value="ECO:0007669"/>
    <property type="project" value="UniProtKB-UniRule"/>
</dbReference>
<protein>
    <submittedName>
        <fullName evidence="9">Fe2+-dependent dioxygenase</fullName>
    </submittedName>
</protein>
<feature type="binding site" evidence="7">
    <location>
        <position position="159"/>
    </location>
    <ligand>
        <name>Fe cation</name>
        <dbReference type="ChEBI" id="CHEBI:24875"/>
    </ligand>
</feature>
<name>A0A853GXV3_9BURK</name>
<feature type="binding site" evidence="7">
    <location>
        <position position="96"/>
    </location>
    <ligand>
        <name>Fe cation</name>
        <dbReference type="ChEBI" id="CHEBI:24875"/>
    </ligand>
</feature>
<dbReference type="GO" id="GO:0006974">
    <property type="term" value="P:DNA damage response"/>
    <property type="evidence" value="ECO:0007669"/>
    <property type="project" value="TreeGrafter"/>
</dbReference>
<dbReference type="Proteomes" id="UP000554144">
    <property type="component" value="Unassembled WGS sequence"/>
</dbReference>
<dbReference type="PANTHER" id="PTHR41536:SF1">
    <property type="entry name" value="PKHD-TYPE HYDROXYLASE YBIX"/>
    <property type="match status" value="1"/>
</dbReference>
<comment type="cofactor">
    <cofactor evidence="7">
        <name>Fe(2+)</name>
        <dbReference type="ChEBI" id="CHEBI:29033"/>
    </cofactor>
    <text evidence="7">Binds 1 Fe(2+) ion per subunit.</text>
</comment>
<dbReference type="EMBL" id="JACCEV010000006">
    <property type="protein sequence ID" value="NYT86967.1"/>
    <property type="molecule type" value="Genomic_DNA"/>
</dbReference>
<evidence type="ECO:0000313" key="9">
    <source>
        <dbReference type="EMBL" id="NYT86967.1"/>
    </source>
</evidence>
<keyword evidence="5 7" id="KW-0560">Oxidoreductase</keyword>
<dbReference type="InterPro" id="IPR005123">
    <property type="entry name" value="Oxoglu/Fe-dep_dioxygenase_dom"/>
</dbReference>
<comment type="caution">
    <text evidence="9">The sequence shown here is derived from an EMBL/GenBank/DDBJ whole genome shotgun (WGS) entry which is preliminary data.</text>
</comment>
<sequence>MLLSIPDIISTEAARQIVDRLETADWKDGKGTAGHLAVRQKRNAQLDIADPLAQQIGNLILSQLSQHPTFISATLPLRILPPMLNRYAENETYGDHIDNAIRTIPGTQEYVRTDISATLFLADPQDYEGGELIINDTYGQQSVKLPAGHIIVYPGTSLHRVNPVSKGVRYAAFFWVQSMIRNDTQRALLYELDSSIQALTAENANASELIRLSGVYHNLVRQWANT</sequence>
<accession>A0A853GXV3</accession>
<dbReference type="PROSITE" id="PS51471">
    <property type="entry name" value="FE2OG_OXY"/>
    <property type="match status" value="1"/>
</dbReference>
<evidence type="ECO:0000256" key="3">
    <source>
        <dbReference type="ARBA" id="ARBA00022896"/>
    </source>
</evidence>
<dbReference type="GO" id="GO:0005506">
    <property type="term" value="F:iron ion binding"/>
    <property type="evidence" value="ECO:0007669"/>
    <property type="project" value="UniProtKB-UniRule"/>
</dbReference>
<dbReference type="Gene3D" id="2.60.120.620">
    <property type="entry name" value="q2cbj1_9rhob like domain"/>
    <property type="match status" value="1"/>
</dbReference>
<comment type="cofactor">
    <cofactor evidence="1 7">
        <name>L-ascorbate</name>
        <dbReference type="ChEBI" id="CHEBI:38290"/>
    </cofactor>
</comment>
<dbReference type="InterPro" id="IPR044862">
    <property type="entry name" value="Pro_4_hyd_alph_FE2OG_OXY"/>
</dbReference>
<evidence type="ECO:0000259" key="8">
    <source>
        <dbReference type="PROSITE" id="PS51471"/>
    </source>
</evidence>
<keyword evidence="6 7" id="KW-0408">Iron</keyword>
<feature type="domain" description="Fe2OG dioxygenase" evidence="8">
    <location>
        <begin position="78"/>
        <end position="178"/>
    </location>
</feature>
<dbReference type="HAMAP" id="MF_00657">
    <property type="entry name" value="Hydroxyl_YbiX"/>
    <property type="match status" value="1"/>
</dbReference>
<dbReference type="InterPro" id="IPR006620">
    <property type="entry name" value="Pro_4_hyd_alph"/>
</dbReference>
<dbReference type="SMART" id="SM00702">
    <property type="entry name" value="P4Hc"/>
    <property type="match status" value="1"/>
</dbReference>
<gene>
    <name evidence="9" type="ORF">H0A62_15300</name>
</gene>
<evidence type="ECO:0000256" key="5">
    <source>
        <dbReference type="ARBA" id="ARBA00023002"/>
    </source>
</evidence>
<evidence type="ECO:0000256" key="4">
    <source>
        <dbReference type="ARBA" id="ARBA00022964"/>
    </source>
</evidence>
<dbReference type="RefSeq" id="WP_130040577.1">
    <property type="nucleotide sequence ID" value="NZ_JACCEV010000006.1"/>
</dbReference>
<evidence type="ECO:0000256" key="2">
    <source>
        <dbReference type="ARBA" id="ARBA00022723"/>
    </source>
</evidence>
<evidence type="ECO:0000313" key="10">
    <source>
        <dbReference type="Proteomes" id="UP000554144"/>
    </source>
</evidence>
<dbReference type="PANTHER" id="PTHR41536">
    <property type="entry name" value="PKHD-TYPE HYDROXYLASE YBIX"/>
    <property type="match status" value="1"/>
</dbReference>
<dbReference type="Gene3D" id="4.10.860.20">
    <property type="entry name" value="Rabenosyn, Rab binding domain"/>
    <property type="match status" value="1"/>
</dbReference>
<dbReference type="Pfam" id="PF13640">
    <property type="entry name" value="2OG-FeII_Oxy_3"/>
    <property type="match status" value="1"/>
</dbReference>
<evidence type="ECO:0000256" key="7">
    <source>
        <dbReference type="HAMAP-Rule" id="MF_00657"/>
    </source>
</evidence>
<dbReference type="NCBIfam" id="NF003974">
    <property type="entry name" value="PRK05467.1-3"/>
    <property type="match status" value="1"/>
</dbReference>
<keyword evidence="4 7" id="KW-0223">Dioxygenase</keyword>
<keyword evidence="10" id="KW-1185">Reference proteome</keyword>
<proteinExistence type="inferred from homology"/>
<dbReference type="InterPro" id="IPR041097">
    <property type="entry name" value="PKHD_C"/>
</dbReference>
<organism evidence="9 10">
    <name type="scientific">Pollutimonas harenae</name>
    <dbReference type="NCBI Taxonomy" id="657015"/>
    <lineage>
        <taxon>Bacteria</taxon>
        <taxon>Pseudomonadati</taxon>
        <taxon>Pseudomonadota</taxon>
        <taxon>Betaproteobacteria</taxon>
        <taxon>Burkholderiales</taxon>
        <taxon>Alcaligenaceae</taxon>
        <taxon>Pollutimonas</taxon>
    </lineage>
</organism>
<reference evidence="9 10" key="1">
    <citation type="submission" date="2020-07" db="EMBL/GenBank/DDBJ databases">
        <title>Taxonomic revisions and descriptions of new bacterial species based on genomic comparisons in the high-G+C-content subgroup of the family Alcaligenaceae.</title>
        <authorList>
            <person name="Szabo A."/>
            <person name="Felfoldi T."/>
        </authorList>
    </citation>
    <scope>NUCLEOTIDE SEQUENCE [LARGE SCALE GENOMIC DNA]</scope>
    <source>
        <strain evidence="9 10">DSM 25667</strain>
    </source>
</reference>
<feature type="binding site" evidence="7">
    <location>
        <position position="169"/>
    </location>
    <ligand>
        <name>2-oxoglutarate</name>
        <dbReference type="ChEBI" id="CHEBI:16810"/>
    </ligand>
</feature>
<evidence type="ECO:0000256" key="1">
    <source>
        <dbReference type="ARBA" id="ARBA00001961"/>
    </source>
</evidence>
<dbReference type="NCBIfam" id="NF003975">
    <property type="entry name" value="PRK05467.1-4"/>
    <property type="match status" value="1"/>
</dbReference>
<keyword evidence="3 7" id="KW-0847">Vitamin C</keyword>
<dbReference type="GO" id="GO:0006879">
    <property type="term" value="P:intracellular iron ion homeostasis"/>
    <property type="evidence" value="ECO:0007669"/>
    <property type="project" value="TreeGrafter"/>
</dbReference>
<keyword evidence="2 7" id="KW-0479">Metal-binding</keyword>